<comment type="caution">
    <text evidence="2">The sequence shown here is derived from an EMBL/GenBank/DDBJ whole genome shotgun (WGS) entry which is preliminary data.</text>
</comment>
<dbReference type="InterPro" id="IPR004045">
    <property type="entry name" value="Glutathione_S-Trfase_N"/>
</dbReference>
<organism evidence="2 3">
    <name type="scientific">Mycena maculata</name>
    <dbReference type="NCBI Taxonomy" id="230809"/>
    <lineage>
        <taxon>Eukaryota</taxon>
        <taxon>Fungi</taxon>
        <taxon>Dikarya</taxon>
        <taxon>Basidiomycota</taxon>
        <taxon>Agaricomycotina</taxon>
        <taxon>Agaricomycetes</taxon>
        <taxon>Agaricomycetidae</taxon>
        <taxon>Agaricales</taxon>
        <taxon>Marasmiineae</taxon>
        <taxon>Mycenaceae</taxon>
        <taxon>Mycena</taxon>
    </lineage>
</organism>
<gene>
    <name evidence="2" type="ORF">DFH07DRAFT_833307</name>
</gene>
<sequence length="275" mass="29851">MPKTLYVAEFSVWAAATELAVLELGYPKGKVMLKTVNLVEGENFEPAFLNVNPNGTVPTLEVDGKVYPTTAEITAYLVQHAPVKVKVGTPAIIEAVHDERYDPNFSMLVARDHAELAAKAAGLQGSFLAARQVALEKYAADPATAAFHAFYQPRLKGNAGLLALFKREVPAEVQADWFSKSRAHWASVRSAVFEVYAALLPASGFIGGEIPGEDDFHMIAWFTRIAWIVGARSGADGLAAFESAYGAPVPEAVAAYWKNWVARASWKKVYAVTLH</sequence>
<name>A0AAD7ILE5_9AGAR</name>
<keyword evidence="3" id="KW-1185">Reference proteome</keyword>
<dbReference type="InterPro" id="IPR036249">
    <property type="entry name" value="Thioredoxin-like_sf"/>
</dbReference>
<dbReference type="EMBL" id="JARJLG010000101">
    <property type="protein sequence ID" value="KAJ7745836.1"/>
    <property type="molecule type" value="Genomic_DNA"/>
</dbReference>
<accession>A0AAD7ILE5</accession>
<dbReference type="SUPFAM" id="SSF52833">
    <property type="entry name" value="Thioredoxin-like"/>
    <property type="match status" value="1"/>
</dbReference>
<reference evidence="2" key="1">
    <citation type="submission" date="2023-03" db="EMBL/GenBank/DDBJ databases">
        <title>Massive genome expansion in bonnet fungi (Mycena s.s.) driven by repeated elements and novel gene families across ecological guilds.</title>
        <authorList>
            <consortium name="Lawrence Berkeley National Laboratory"/>
            <person name="Harder C.B."/>
            <person name="Miyauchi S."/>
            <person name="Viragh M."/>
            <person name="Kuo A."/>
            <person name="Thoen E."/>
            <person name="Andreopoulos B."/>
            <person name="Lu D."/>
            <person name="Skrede I."/>
            <person name="Drula E."/>
            <person name="Henrissat B."/>
            <person name="Morin E."/>
            <person name="Kohler A."/>
            <person name="Barry K."/>
            <person name="LaButti K."/>
            <person name="Morin E."/>
            <person name="Salamov A."/>
            <person name="Lipzen A."/>
            <person name="Mereny Z."/>
            <person name="Hegedus B."/>
            <person name="Baldrian P."/>
            <person name="Stursova M."/>
            <person name="Weitz H."/>
            <person name="Taylor A."/>
            <person name="Grigoriev I.V."/>
            <person name="Nagy L.G."/>
            <person name="Martin F."/>
            <person name="Kauserud H."/>
        </authorList>
    </citation>
    <scope>NUCLEOTIDE SEQUENCE</scope>
    <source>
        <strain evidence="2">CBHHK188m</strain>
    </source>
</reference>
<evidence type="ECO:0000313" key="3">
    <source>
        <dbReference type="Proteomes" id="UP001215280"/>
    </source>
</evidence>
<dbReference type="Gene3D" id="3.40.30.10">
    <property type="entry name" value="Glutaredoxin"/>
    <property type="match status" value="1"/>
</dbReference>
<dbReference type="Pfam" id="PF13417">
    <property type="entry name" value="GST_N_3"/>
    <property type="match status" value="1"/>
</dbReference>
<evidence type="ECO:0000313" key="2">
    <source>
        <dbReference type="EMBL" id="KAJ7745836.1"/>
    </source>
</evidence>
<proteinExistence type="predicted"/>
<feature type="domain" description="GST N-terminal" evidence="1">
    <location>
        <begin position="5"/>
        <end position="82"/>
    </location>
</feature>
<dbReference type="Proteomes" id="UP001215280">
    <property type="component" value="Unassembled WGS sequence"/>
</dbReference>
<protein>
    <recommendedName>
        <fullName evidence="1">GST N-terminal domain-containing protein</fullName>
    </recommendedName>
</protein>
<evidence type="ECO:0000259" key="1">
    <source>
        <dbReference type="Pfam" id="PF13417"/>
    </source>
</evidence>
<dbReference type="AlphaFoldDB" id="A0AAD7ILE5"/>